<dbReference type="STRING" id="6185.A0A095A262"/>
<evidence type="ECO:0000256" key="4">
    <source>
        <dbReference type="ARBA" id="ARBA00022737"/>
    </source>
</evidence>
<dbReference type="InterPro" id="IPR018983">
    <property type="entry name" value="U3_snoRNA-assocProt_15_C"/>
</dbReference>
<feature type="domain" description="U3 small nucleolar RNA-associated protein 15 C-terminal" evidence="7">
    <location>
        <begin position="230"/>
        <end position="334"/>
    </location>
</feature>
<organism evidence="8">
    <name type="scientific">Schistosoma haematobium</name>
    <name type="common">Blood fluke</name>
    <dbReference type="NCBI Taxonomy" id="6185"/>
    <lineage>
        <taxon>Eukaryota</taxon>
        <taxon>Metazoa</taxon>
        <taxon>Spiralia</taxon>
        <taxon>Lophotrochozoa</taxon>
        <taxon>Platyhelminthes</taxon>
        <taxon>Trematoda</taxon>
        <taxon>Digenea</taxon>
        <taxon>Strigeidida</taxon>
        <taxon>Schistosomatoidea</taxon>
        <taxon>Schistosomatidae</taxon>
        <taxon>Schistosoma</taxon>
    </lineage>
</organism>
<evidence type="ECO:0000256" key="1">
    <source>
        <dbReference type="ARBA" id="ARBA00004604"/>
    </source>
</evidence>
<dbReference type="PROSITE" id="PS00678">
    <property type="entry name" value="WD_REPEATS_1"/>
    <property type="match status" value="1"/>
</dbReference>
<keyword evidence="5" id="KW-0539">Nucleus</keyword>
<dbReference type="InterPro" id="IPR036322">
    <property type="entry name" value="WD40_repeat_dom_sf"/>
</dbReference>
<name>A0A095A262_SCHHA</name>
<dbReference type="InterPro" id="IPR019775">
    <property type="entry name" value="WD40_repeat_CS"/>
</dbReference>
<comment type="subcellular location">
    <subcellularLocation>
        <location evidence="1">Nucleus</location>
        <location evidence="1">Nucleolus</location>
    </subcellularLocation>
</comment>
<dbReference type="PANTHER" id="PTHR19924:SF26">
    <property type="entry name" value="U3 SMALL NUCLEOLAR RNA-ASSOCIATED PROTEIN 15 HOMOLOG"/>
    <property type="match status" value="1"/>
</dbReference>
<dbReference type="PANTHER" id="PTHR19924">
    <property type="entry name" value="UTP15 U3 SMALL NUCLEOLAR RNA-ASSOCIATED PROTEIN 15 FAMILY MEMBER"/>
    <property type="match status" value="1"/>
</dbReference>
<evidence type="ECO:0000313" key="8">
    <source>
        <dbReference type="EMBL" id="KGB40917.1"/>
    </source>
</evidence>
<keyword evidence="2" id="KW-0698">rRNA processing</keyword>
<evidence type="ECO:0000256" key="3">
    <source>
        <dbReference type="ARBA" id="ARBA00022574"/>
    </source>
</evidence>
<keyword evidence="4" id="KW-0677">Repeat</keyword>
<evidence type="ECO:0000256" key="5">
    <source>
        <dbReference type="ARBA" id="ARBA00023242"/>
    </source>
</evidence>
<gene>
    <name evidence="8" type="ORF">MS3_09410</name>
</gene>
<reference evidence="8" key="1">
    <citation type="journal article" date="2012" name="Nat. Genet.">
        <title>Whole-genome sequence of Schistosoma haematobium.</title>
        <authorList>
            <person name="Young N.D."/>
            <person name="Jex A.R."/>
            <person name="Li B."/>
            <person name="Liu S."/>
            <person name="Yang L."/>
            <person name="Xiong Z."/>
            <person name="Li Y."/>
            <person name="Cantacessi C."/>
            <person name="Hall R.S."/>
            <person name="Xu X."/>
            <person name="Chen F."/>
            <person name="Wu X."/>
            <person name="Zerlotini A."/>
            <person name="Oliveira G."/>
            <person name="Hofmann A."/>
            <person name="Zhang G."/>
            <person name="Fang X."/>
            <person name="Kang Y."/>
            <person name="Campbell B.E."/>
            <person name="Loukas A."/>
            <person name="Ranganathan S."/>
            <person name="Rollinson D."/>
            <person name="Rinaldi G."/>
            <person name="Brindley P.J."/>
            <person name="Yang H."/>
            <person name="Wang J."/>
            <person name="Wang J."/>
            <person name="Gasser R.B."/>
        </authorList>
    </citation>
    <scope>NUCLEOTIDE SEQUENCE [LARGE SCALE GENOMIC DNA]</scope>
</reference>
<dbReference type="SUPFAM" id="SSF50978">
    <property type="entry name" value="WD40 repeat-like"/>
    <property type="match status" value="1"/>
</dbReference>
<accession>A0A095A262</accession>
<dbReference type="GO" id="GO:0006364">
    <property type="term" value="P:rRNA processing"/>
    <property type="evidence" value="ECO:0007669"/>
    <property type="project" value="UniProtKB-KW"/>
</dbReference>
<protein>
    <recommendedName>
        <fullName evidence="7">U3 small nucleolar RNA-associated protein 15 C-terminal domain-containing protein</fullName>
    </recommendedName>
</protein>
<dbReference type="GO" id="GO:0005730">
    <property type="term" value="C:nucleolus"/>
    <property type="evidence" value="ECO:0007669"/>
    <property type="project" value="UniProtKB-SubCell"/>
</dbReference>
<dbReference type="AlphaFoldDB" id="A0A095A262"/>
<dbReference type="Gene3D" id="2.130.10.10">
    <property type="entry name" value="YVTN repeat-like/Quinoprotein amine dehydrogenase"/>
    <property type="match status" value="1"/>
</dbReference>
<dbReference type="EMBL" id="KL251642">
    <property type="protein sequence ID" value="KGB40917.1"/>
    <property type="molecule type" value="Genomic_DNA"/>
</dbReference>
<sequence length="414" mass="47124">MMPSTHSILVPYVQKKEAINVWDSYKVSLKSSISTASFFYDGLRAASLGSDASVRIWDVTLGSPLGRYAVCNGSEVARGMVTGRVDNNLLCFGDLNGNVAIYDVREPKCGSLVIGGEHGFVKIKHYDSKIDTFVSASSEGQNKASSSDTEDPYMSLLSQFSKPNKGDRFMSMKMNEWLEVPLTGSRRAPRDWFSPEKFKATERPYVPLIHQKTEISRSGQSFYSQTLTNTYNRVDVLLKRFNHSRALTLALTYRSWMRRFKRKTIPTPQYCLNLALAVVRELIRRDTLVAAIAGRDNRQLEYIFGFIYNNIWRKDSSAVCLELYHCILNTYTAEELMKTRGFAKVTRLLELTSSNFYALGRIVDTIVYQSRDLPHSKNEQFVESMYNYSSSNSENSPECKETSVTNKRRKLNVT</sequence>
<keyword evidence="3" id="KW-0853">WD repeat</keyword>
<proteinExistence type="predicted"/>
<evidence type="ECO:0000256" key="6">
    <source>
        <dbReference type="SAM" id="MobiDB-lite"/>
    </source>
</evidence>
<feature type="region of interest" description="Disordered" evidence="6">
    <location>
        <begin position="388"/>
        <end position="414"/>
    </location>
</feature>
<evidence type="ECO:0000259" key="7">
    <source>
        <dbReference type="Pfam" id="PF09384"/>
    </source>
</evidence>
<dbReference type="Pfam" id="PF09384">
    <property type="entry name" value="UTP15_C"/>
    <property type="match status" value="1"/>
</dbReference>
<evidence type="ECO:0000256" key="2">
    <source>
        <dbReference type="ARBA" id="ARBA00022552"/>
    </source>
</evidence>
<dbReference type="GO" id="GO:0045943">
    <property type="term" value="P:positive regulation of transcription by RNA polymerase I"/>
    <property type="evidence" value="ECO:0007669"/>
    <property type="project" value="TreeGrafter"/>
</dbReference>
<dbReference type="InterPro" id="IPR015943">
    <property type="entry name" value="WD40/YVTN_repeat-like_dom_sf"/>
</dbReference>